<accession>A0A0E9R8S9</accession>
<sequence length="32" mass="3804">MDFEFFFLQSFWSFAFFFAIVIGTVNAIVQSF</sequence>
<dbReference type="EMBL" id="GBXM01083375">
    <property type="protein sequence ID" value="JAH25202.1"/>
    <property type="molecule type" value="Transcribed_RNA"/>
</dbReference>
<feature type="transmembrane region" description="Helical" evidence="1">
    <location>
        <begin position="6"/>
        <end position="29"/>
    </location>
</feature>
<dbReference type="AlphaFoldDB" id="A0A0E9R8S9"/>
<organism evidence="2">
    <name type="scientific">Anguilla anguilla</name>
    <name type="common">European freshwater eel</name>
    <name type="synonym">Muraena anguilla</name>
    <dbReference type="NCBI Taxonomy" id="7936"/>
    <lineage>
        <taxon>Eukaryota</taxon>
        <taxon>Metazoa</taxon>
        <taxon>Chordata</taxon>
        <taxon>Craniata</taxon>
        <taxon>Vertebrata</taxon>
        <taxon>Euteleostomi</taxon>
        <taxon>Actinopterygii</taxon>
        <taxon>Neopterygii</taxon>
        <taxon>Teleostei</taxon>
        <taxon>Anguilliformes</taxon>
        <taxon>Anguillidae</taxon>
        <taxon>Anguilla</taxon>
    </lineage>
</organism>
<proteinExistence type="predicted"/>
<protein>
    <submittedName>
        <fullName evidence="2">Uncharacterized protein</fullName>
    </submittedName>
</protein>
<evidence type="ECO:0000313" key="2">
    <source>
        <dbReference type="EMBL" id="JAH25202.1"/>
    </source>
</evidence>
<keyword evidence="1" id="KW-0472">Membrane</keyword>
<name>A0A0E9R8S9_ANGAN</name>
<reference evidence="2" key="2">
    <citation type="journal article" date="2015" name="Fish Shellfish Immunol.">
        <title>Early steps in the European eel (Anguilla anguilla)-Vibrio vulnificus interaction in the gills: Role of the RtxA13 toxin.</title>
        <authorList>
            <person name="Callol A."/>
            <person name="Pajuelo D."/>
            <person name="Ebbesson L."/>
            <person name="Teles M."/>
            <person name="MacKenzie S."/>
            <person name="Amaro C."/>
        </authorList>
    </citation>
    <scope>NUCLEOTIDE SEQUENCE</scope>
</reference>
<reference evidence="2" key="1">
    <citation type="submission" date="2014-11" db="EMBL/GenBank/DDBJ databases">
        <authorList>
            <person name="Amaro Gonzalez C."/>
        </authorList>
    </citation>
    <scope>NUCLEOTIDE SEQUENCE</scope>
</reference>
<keyword evidence="1" id="KW-1133">Transmembrane helix</keyword>
<keyword evidence="1" id="KW-0812">Transmembrane</keyword>
<evidence type="ECO:0000256" key="1">
    <source>
        <dbReference type="SAM" id="Phobius"/>
    </source>
</evidence>